<gene>
    <name evidence="5" type="ORF">GTA08_BOTSDO02495</name>
</gene>
<evidence type="ECO:0000313" key="5">
    <source>
        <dbReference type="EMBL" id="KAF4309615.1"/>
    </source>
</evidence>
<dbReference type="PANTHER" id="PTHR40633">
    <property type="entry name" value="MATRIX PROTEIN, PUTATIVE (AFU_ORTHOLOGUE AFUA_8G05410)-RELATED"/>
    <property type="match status" value="1"/>
</dbReference>
<evidence type="ECO:0000313" key="6">
    <source>
        <dbReference type="Proteomes" id="UP000572817"/>
    </source>
</evidence>
<feature type="region of interest" description="Disordered" evidence="2">
    <location>
        <begin position="182"/>
        <end position="218"/>
    </location>
</feature>
<dbReference type="OrthoDB" id="2260257at2759"/>
<dbReference type="PANTHER" id="PTHR40633:SF5">
    <property type="entry name" value="ANCHORED PROTEIN, PUTATIVE (AFU_ORTHOLOGUE AFUA_8G04370)-RELATED"/>
    <property type="match status" value="1"/>
</dbReference>
<accession>A0A8H4IY92</accession>
<evidence type="ECO:0000256" key="2">
    <source>
        <dbReference type="SAM" id="MobiDB-lite"/>
    </source>
</evidence>
<feature type="chain" id="PRO_5034244273" evidence="3">
    <location>
        <begin position="20"/>
        <end position="240"/>
    </location>
</feature>
<feature type="region of interest" description="Disordered" evidence="2">
    <location>
        <begin position="137"/>
        <end position="165"/>
    </location>
</feature>
<dbReference type="AlphaFoldDB" id="A0A8H4IY92"/>
<feature type="domain" description="Yeast cell wall synthesis Kre9/Knh1-like N-terminal" evidence="4">
    <location>
        <begin position="27"/>
        <end position="113"/>
    </location>
</feature>
<sequence>MKYTVTSIFVAGFAALASAAENAFIVPTSGFSPVAGKDIALNWDPTAGKTVTLVLRSGSSNNLKEGSPIAEKIQNSGSYTWSVPSDIVRGSDYTVEIINDDDPSETNYYPYFVIDSTVTVASTTMSTYTYGAATTSPAATSAKPASSTGSASASGSSASASDSTLSTSTKSASASASASVSASASGSSSASRTASSTSSSSTSGSSTQSASGNAPTSGAAANRVAGGLALLIAAGAFFVL</sequence>
<dbReference type="Proteomes" id="UP000572817">
    <property type="component" value="Unassembled WGS sequence"/>
</dbReference>
<dbReference type="InterPro" id="IPR052982">
    <property type="entry name" value="SRP1/TIP1-like"/>
</dbReference>
<proteinExistence type="predicted"/>
<dbReference type="EMBL" id="WWBZ02000016">
    <property type="protein sequence ID" value="KAF4309615.1"/>
    <property type="molecule type" value="Genomic_DNA"/>
</dbReference>
<evidence type="ECO:0000259" key="4">
    <source>
        <dbReference type="Pfam" id="PF10342"/>
    </source>
</evidence>
<reference evidence="5" key="1">
    <citation type="submission" date="2020-04" db="EMBL/GenBank/DDBJ databases">
        <title>Genome Assembly and Annotation of Botryosphaeria dothidea sdau 11-99, a Latent Pathogen of Apple Fruit Ring Rot in China.</title>
        <authorList>
            <person name="Yu C."/>
            <person name="Diao Y."/>
            <person name="Lu Q."/>
            <person name="Zhao J."/>
            <person name="Cui S."/>
            <person name="Peng C."/>
            <person name="He B."/>
            <person name="Liu H."/>
        </authorList>
    </citation>
    <scope>NUCLEOTIDE SEQUENCE [LARGE SCALE GENOMIC DNA]</scope>
    <source>
        <strain evidence="5">Sdau11-99</strain>
    </source>
</reference>
<feature type="compositionally biased region" description="Low complexity" evidence="2">
    <location>
        <begin position="182"/>
        <end position="212"/>
    </location>
</feature>
<name>A0A8H4IY92_9PEZI</name>
<keyword evidence="6" id="KW-1185">Reference proteome</keyword>
<comment type="caution">
    <text evidence="5">The sequence shown here is derived from an EMBL/GenBank/DDBJ whole genome shotgun (WGS) entry which is preliminary data.</text>
</comment>
<evidence type="ECO:0000256" key="1">
    <source>
        <dbReference type="ARBA" id="ARBA00022729"/>
    </source>
</evidence>
<dbReference type="Pfam" id="PF10342">
    <property type="entry name" value="Kre9_KNH"/>
    <property type="match status" value="1"/>
</dbReference>
<dbReference type="InterPro" id="IPR018466">
    <property type="entry name" value="Kre9/Knh1-like_N"/>
</dbReference>
<feature type="signal peptide" evidence="3">
    <location>
        <begin position="1"/>
        <end position="19"/>
    </location>
</feature>
<evidence type="ECO:0000256" key="3">
    <source>
        <dbReference type="SAM" id="SignalP"/>
    </source>
</evidence>
<keyword evidence="1 3" id="KW-0732">Signal</keyword>
<organism evidence="5 6">
    <name type="scientific">Botryosphaeria dothidea</name>
    <dbReference type="NCBI Taxonomy" id="55169"/>
    <lineage>
        <taxon>Eukaryota</taxon>
        <taxon>Fungi</taxon>
        <taxon>Dikarya</taxon>
        <taxon>Ascomycota</taxon>
        <taxon>Pezizomycotina</taxon>
        <taxon>Dothideomycetes</taxon>
        <taxon>Dothideomycetes incertae sedis</taxon>
        <taxon>Botryosphaeriales</taxon>
        <taxon>Botryosphaeriaceae</taxon>
        <taxon>Botryosphaeria</taxon>
    </lineage>
</organism>
<protein>
    <submittedName>
        <fullName evidence="5">Cell wall beta-glucan synthesis</fullName>
    </submittedName>
</protein>